<protein>
    <submittedName>
        <fullName evidence="4">Bifunctional phosphoglucose/phosphomannose isomerase</fullName>
    </submittedName>
</protein>
<name>A0A9D6L9G2_UNCEI</name>
<dbReference type="InterPro" id="IPR019490">
    <property type="entry name" value="Glu6P/Mann6P_isomerase_C"/>
</dbReference>
<evidence type="ECO:0000256" key="2">
    <source>
        <dbReference type="ARBA" id="ARBA00023235"/>
    </source>
</evidence>
<dbReference type="Proteomes" id="UP000807850">
    <property type="component" value="Unassembled WGS sequence"/>
</dbReference>
<evidence type="ECO:0000313" key="5">
    <source>
        <dbReference type="Proteomes" id="UP000807850"/>
    </source>
</evidence>
<dbReference type="InterPro" id="IPR046348">
    <property type="entry name" value="SIS_dom_sf"/>
</dbReference>
<evidence type="ECO:0000313" key="4">
    <source>
        <dbReference type="EMBL" id="MBI3539342.1"/>
    </source>
</evidence>
<dbReference type="GO" id="GO:1901135">
    <property type="term" value="P:carbohydrate derivative metabolic process"/>
    <property type="evidence" value="ECO:0007669"/>
    <property type="project" value="InterPro"/>
</dbReference>
<dbReference type="SUPFAM" id="SSF53697">
    <property type="entry name" value="SIS domain"/>
    <property type="match status" value="1"/>
</dbReference>
<dbReference type="Pfam" id="PF10432">
    <property type="entry name" value="bact-PGI_C"/>
    <property type="match status" value="1"/>
</dbReference>
<gene>
    <name evidence="4" type="ORF">HY076_03615</name>
</gene>
<comment type="similarity">
    <text evidence="1">Belongs to the PGI/PMI family.</text>
</comment>
<proteinExistence type="inferred from homology"/>
<dbReference type="Gene3D" id="3.40.50.10490">
    <property type="entry name" value="Glucose-6-phosphate isomerase like protein, domain 1"/>
    <property type="match status" value="2"/>
</dbReference>
<dbReference type="AlphaFoldDB" id="A0A9D6L9G2"/>
<dbReference type="EMBL" id="JACQAY010000108">
    <property type="protein sequence ID" value="MBI3539342.1"/>
    <property type="molecule type" value="Genomic_DNA"/>
</dbReference>
<comment type="caution">
    <text evidence="4">The sequence shown here is derived from an EMBL/GenBank/DDBJ whole genome shotgun (WGS) entry which is preliminary data.</text>
</comment>
<feature type="domain" description="SIS" evidence="3">
    <location>
        <begin position="30"/>
        <end position="173"/>
    </location>
</feature>
<keyword evidence="2 4" id="KW-0413">Isomerase</keyword>
<dbReference type="InterPro" id="IPR001347">
    <property type="entry name" value="SIS_dom"/>
</dbReference>
<accession>A0A9D6L9G2</accession>
<dbReference type="NCBIfam" id="TIGR02128">
    <property type="entry name" value="G6PI_arch"/>
    <property type="match status" value="1"/>
</dbReference>
<dbReference type="GO" id="GO:0097367">
    <property type="term" value="F:carbohydrate derivative binding"/>
    <property type="evidence" value="ECO:0007669"/>
    <property type="project" value="InterPro"/>
</dbReference>
<dbReference type="GO" id="GO:0004347">
    <property type="term" value="F:glucose-6-phosphate isomerase activity"/>
    <property type="evidence" value="ECO:0007669"/>
    <property type="project" value="InterPro"/>
</dbReference>
<evidence type="ECO:0000256" key="1">
    <source>
        <dbReference type="ARBA" id="ARBA00010523"/>
    </source>
</evidence>
<dbReference type="GO" id="GO:0004476">
    <property type="term" value="F:mannose-6-phosphate isomerase activity"/>
    <property type="evidence" value="ECO:0007669"/>
    <property type="project" value="InterPro"/>
</dbReference>
<dbReference type="PROSITE" id="PS51464">
    <property type="entry name" value="SIS"/>
    <property type="match status" value="1"/>
</dbReference>
<reference evidence="4" key="1">
    <citation type="submission" date="2020-07" db="EMBL/GenBank/DDBJ databases">
        <title>Huge and variable diversity of episymbiotic CPR bacteria and DPANN archaea in groundwater ecosystems.</title>
        <authorList>
            <person name="He C.Y."/>
            <person name="Keren R."/>
            <person name="Whittaker M."/>
            <person name="Farag I.F."/>
            <person name="Doudna J."/>
            <person name="Cate J.H.D."/>
            <person name="Banfield J.F."/>
        </authorList>
    </citation>
    <scope>NUCLEOTIDE SEQUENCE</scope>
    <source>
        <strain evidence="4">NC_groundwater_928_Pr1_S-0.2um_72_17</strain>
    </source>
</reference>
<organism evidence="4 5">
    <name type="scientific">Eiseniibacteriota bacterium</name>
    <dbReference type="NCBI Taxonomy" id="2212470"/>
    <lineage>
        <taxon>Bacteria</taxon>
        <taxon>Candidatus Eiseniibacteriota</taxon>
    </lineage>
</organism>
<evidence type="ECO:0000259" key="3">
    <source>
        <dbReference type="PROSITE" id="PS51464"/>
    </source>
</evidence>
<sequence>MNALEPPYGTRDSGGMAARIAGQPEQIEAALERLAAAPWRLPAREPSLLAVGGLGGSAIAADLTAGLYHDRLAHPLITVRDYHWPAFVNEGALALLCSYSGETEETLSLYRAAGGAGAARAAITSGGTLASWCERDAVPCMRIPGGSPPRAALFSAWAPLTALLHALGWVDDPAPAWREAAALLRARNATLAPERPAGSNPAKQLAEALVGRSVTIYAGSERTGPVATRLRQQLNENAKMPAHSALVPELNHNEIVGWERSGGTSGTAAVVLLRDAEDSAATRTRLTLTGEYAARQGAAVHSVESSGGGRLARLASLVQFGDYVSLYLALARGVDPTPIASIDEFKRRLAEAAKAPGAEAGAKRGG</sequence>
<dbReference type="CDD" id="cd05637">
    <property type="entry name" value="SIS_PGI_PMI_2"/>
    <property type="match status" value="1"/>
</dbReference>
<dbReference type="GO" id="GO:0005975">
    <property type="term" value="P:carbohydrate metabolic process"/>
    <property type="evidence" value="ECO:0007669"/>
    <property type="project" value="InterPro"/>
</dbReference>